<evidence type="ECO:0000256" key="5">
    <source>
        <dbReference type="SAM" id="Phobius"/>
    </source>
</evidence>
<evidence type="ECO:0000313" key="7">
    <source>
        <dbReference type="EMBL" id="CAD8299636.1"/>
    </source>
</evidence>
<accession>A0A6U2HSI1</accession>
<dbReference type="EMBL" id="HBEC01032682">
    <property type="protein sequence ID" value="CAD8299633.1"/>
    <property type="molecule type" value="Transcribed_RNA"/>
</dbReference>
<evidence type="ECO:0008006" key="8">
    <source>
        <dbReference type="Google" id="ProtNLM"/>
    </source>
</evidence>
<dbReference type="PANTHER" id="PTHR12952">
    <property type="entry name" value="SYS1"/>
    <property type="match status" value="1"/>
</dbReference>
<evidence type="ECO:0000256" key="2">
    <source>
        <dbReference type="ARBA" id="ARBA00022692"/>
    </source>
</evidence>
<dbReference type="AlphaFoldDB" id="A0A6U2HSI1"/>
<keyword evidence="3 5" id="KW-1133">Transmembrane helix</keyword>
<name>A0A6U2HSI1_9CHLO</name>
<sequence>MAKKSDNDSVTIAKKLGIFLLTFYVVYYLMSVIMVGAFGVPWTELGKYPFLTEMDVFNPAGAGGALGTWLAMVITYLSTLALAFIVIKQTKRTWDYVATTTLIHFVICCLVNLAFPTNWIWWVTLLLAAILVSLASEFVIYYLIEMRDIEMDH</sequence>
<evidence type="ECO:0000256" key="4">
    <source>
        <dbReference type="ARBA" id="ARBA00023136"/>
    </source>
</evidence>
<feature type="transmembrane region" description="Helical" evidence="5">
    <location>
        <begin position="94"/>
        <end position="113"/>
    </location>
</feature>
<keyword evidence="4 5" id="KW-0472">Membrane</keyword>
<proteinExistence type="predicted"/>
<gene>
    <name evidence="6" type="ORF">CEUR00632_LOCUS15154</name>
    <name evidence="7" type="ORF">CEUR00632_LOCUS15155</name>
</gene>
<feature type="transmembrane region" description="Helical" evidence="5">
    <location>
        <begin position="21"/>
        <end position="42"/>
    </location>
</feature>
<evidence type="ECO:0000256" key="3">
    <source>
        <dbReference type="ARBA" id="ARBA00022989"/>
    </source>
</evidence>
<feature type="transmembrane region" description="Helical" evidence="5">
    <location>
        <begin position="62"/>
        <end position="87"/>
    </location>
</feature>
<evidence type="ECO:0000256" key="1">
    <source>
        <dbReference type="ARBA" id="ARBA00004141"/>
    </source>
</evidence>
<evidence type="ECO:0000313" key="6">
    <source>
        <dbReference type="EMBL" id="CAD8299633.1"/>
    </source>
</evidence>
<reference evidence="6" key="1">
    <citation type="submission" date="2021-01" db="EMBL/GenBank/DDBJ databases">
        <authorList>
            <person name="Corre E."/>
            <person name="Pelletier E."/>
            <person name="Niang G."/>
            <person name="Scheremetjew M."/>
            <person name="Finn R."/>
            <person name="Kale V."/>
            <person name="Holt S."/>
            <person name="Cochrane G."/>
            <person name="Meng A."/>
            <person name="Brown T."/>
            <person name="Cohen L."/>
        </authorList>
    </citation>
    <scope>NUCLEOTIDE SEQUENCE</scope>
    <source>
        <strain evidence="6">CCMP219</strain>
    </source>
</reference>
<keyword evidence="2 5" id="KW-0812">Transmembrane</keyword>
<dbReference type="PANTHER" id="PTHR12952:SF1">
    <property type="entry name" value="TRANSMEMBRANE PROTEIN 244"/>
    <property type="match status" value="1"/>
</dbReference>
<organism evidence="6">
    <name type="scientific">Chlamydomonas euryale</name>
    <dbReference type="NCBI Taxonomy" id="1486919"/>
    <lineage>
        <taxon>Eukaryota</taxon>
        <taxon>Viridiplantae</taxon>
        <taxon>Chlorophyta</taxon>
        <taxon>core chlorophytes</taxon>
        <taxon>Chlorophyceae</taxon>
        <taxon>CS clade</taxon>
        <taxon>Chlamydomonadales</taxon>
        <taxon>Chlamydomonadaceae</taxon>
        <taxon>Chlamydomonas</taxon>
    </lineage>
</organism>
<dbReference type="GO" id="GO:0016020">
    <property type="term" value="C:membrane"/>
    <property type="evidence" value="ECO:0007669"/>
    <property type="project" value="UniProtKB-SubCell"/>
</dbReference>
<feature type="transmembrane region" description="Helical" evidence="5">
    <location>
        <begin position="119"/>
        <end position="144"/>
    </location>
</feature>
<dbReference type="EMBL" id="HBEC01032687">
    <property type="protein sequence ID" value="CAD8299636.1"/>
    <property type="molecule type" value="Transcribed_RNA"/>
</dbReference>
<comment type="subcellular location">
    <subcellularLocation>
        <location evidence="1">Membrane</location>
        <topology evidence="1">Multi-pass membrane protein</topology>
    </subcellularLocation>
</comment>
<dbReference type="Pfam" id="PF09801">
    <property type="entry name" value="SYS1"/>
    <property type="match status" value="1"/>
</dbReference>
<dbReference type="InterPro" id="IPR019185">
    <property type="entry name" value="Integral_membrane_SYS1-rel"/>
</dbReference>
<protein>
    <recommendedName>
        <fullName evidence="8">Protein SYS1 homolog</fullName>
    </recommendedName>
</protein>